<dbReference type="InterPro" id="IPR047971">
    <property type="entry name" value="ExeM-like"/>
</dbReference>
<dbReference type="Gene3D" id="3.60.10.10">
    <property type="entry name" value="Endonuclease/exonuclease/phosphatase"/>
    <property type="match status" value="1"/>
</dbReference>
<dbReference type="PANTHER" id="PTHR42834:SF1">
    <property type="entry name" value="ENDONUCLEASE_EXONUCLEASE_PHOSPHATASE FAMILY PROTEIN (AFU_ORTHOLOGUE AFUA_3G09210)"/>
    <property type="match status" value="1"/>
</dbReference>
<reference evidence="5" key="1">
    <citation type="journal article" date="2014" name="Int. J. Syst. Evol. Microbiol.">
        <title>Complete genome sequence of Corynebacterium casei LMG S-19264T (=DSM 44701T), isolated from a smear-ripened cheese.</title>
        <authorList>
            <consortium name="US DOE Joint Genome Institute (JGI-PGF)"/>
            <person name="Walter F."/>
            <person name="Albersmeier A."/>
            <person name="Kalinowski J."/>
            <person name="Ruckert C."/>
        </authorList>
    </citation>
    <scope>NUCLEOTIDE SEQUENCE</scope>
    <source>
        <strain evidence="5">JCM 31311</strain>
    </source>
</reference>
<evidence type="ECO:0000313" key="6">
    <source>
        <dbReference type="Proteomes" id="UP000603865"/>
    </source>
</evidence>
<dbReference type="PANTHER" id="PTHR42834">
    <property type="entry name" value="ENDONUCLEASE/EXONUCLEASE/PHOSPHATASE FAMILY PROTEIN (AFU_ORTHOLOGUE AFUA_3G09210)"/>
    <property type="match status" value="1"/>
</dbReference>
<dbReference type="Gene3D" id="2.60.40.10">
    <property type="entry name" value="Immunoglobulins"/>
    <property type="match status" value="1"/>
</dbReference>
<dbReference type="GO" id="GO:0003824">
    <property type="term" value="F:catalytic activity"/>
    <property type="evidence" value="ECO:0007669"/>
    <property type="project" value="InterPro"/>
</dbReference>
<organism evidence="5 6">
    <name type="scientific">Deinococcus ruber</name>
    <dbReference type="NCBI Taxonomy" id="1848197"/>
    <lineage>
        <taxon>Bacteria</taxon>
        <taxon>Thermotogati</taxon>
        <taxon>Deinococcota</taxon>
        <taxon>Deinococci</taxon>
        <taxon>Deinococcales</taxon>
        <taxon>Deinococcaceae</taxon>
        <taxon>Deinococcus</taxon>
    </lineage>
</organism>
<dbReference type="Pfam" id="PF03372">
    <property type="entry name" value="Exo_endo_phos"/>
    <property type="match status" value="1"/>
</dbReference>
<evidence type="ECO:0000256" key="1">
    <source>
        <dbReference type="SAM" id="MobiDB-lite"/>
    </source>
</evidence>
<feature type="domain" description="PKD" evidence="3">
    <location>
        <begin position="866"/>
        <end position="956"/>
    </location>
</feature>
<evidence type="ECO:0000259" key="4">
    <source>
        <dbReference type="PROSITE" id="PS51841"/>
    </source>
</evidence>
<dbReference type="PROSITE" id="PS50093">
    <property type="entry name" value="PKD"/>
    <property type="match status" value="1"/>
</dbReference>
<dbReference type="SUPFAM" id="SSF49299">
    <property type="entry name" value="PKD domain"/>
    <property type="match status" value="1"/>
</dbReference>
<keyword evidence="2" id="KW-0732">Signal</keyword>
<dbReference type="InterPro" id="IPR013783">
    <property type="entry name" value="Ig-like_fold"/>
</dbReference>
<accession>A0A918BVQ6</accession>
<comment type="caution">
    <text evidence="5">The sequence shown here is derived from an EMBL/GenBank/DDBJ whole genome shotgun (WGS) entry which is preliminary data.</text>
</comment>
<proteinExistence type="predicted"/>
<feature type="signal peptide" evidence="2">
    <location>
        <begin position="1"/>
        <end position="27"/>
    </location>
</feature>
<dbReference type="Proteomes" id="UP000603865">
    <property type="component" value="Unassembled WGS sequence"/>
</dbReference>
<feature type="chain" id="PRO_5037218418" evidence="2">
    <location>
        <begin position="28"/>
        <end position="1238"/>
    </location>
</feature>
<keyword evidence="6" id="KW-1185">Reference proteome</keyword>
<dbReference type="SUPFAM" id="SSF56219">
    <property type="entry name" value="DNase I-like"/>
    <property type="match status" value="1"/>
</dbReference>
<dbReference type="InterPro" id="IPR001322">
    <property type="entry name" value="Lamin_tail_dom"/>
</dbReference>
<protein>
    <submittedName>
        <fullName evidence="5">Nuclease</fullName>
    </submittedName>
</protein>
<sequence>MSSLHFSKAAFPLLTALLLAACGPASPANQPAATTPTTPVTAPATAPVSAAGKVYEINFANVDGSGKVSSSARYVPAGVSTQALTDVTGPLGLTPLASDTFVVGGVRHIKAVYRVTNNTGQAIDHLTFVPVNTDDADSDPTNNTTAPTVGTTYFKALKTYGDTSADARATALTPTTGQVLNTSTGTAAPDTNATPYSTVDTSTLNVSAPSGLTVGGVAGSGWRAGNLLQPGASTTVTFAVDLATDTPQTDPFAFSVVVTVADDVDTTPVTPIHDIQGNGSATPLSGSVTTQGVVVGDFQRADQLKGFFIETPDAQQDADPATSEGIFVFCDEACQNVNVGDTVRVTGTVTEFNTVTEISPTTAVQVRGTSTPLPTATAVALPTDAASASAFDWERYEGMRVRVQGVVDENYKLGRGGVVKIANARLPSYTQVNAPSTSGYAAWVAEIGKRLISIDDGSTAQNPATVFGRGNAPLSASNTLRTGDSADVTGVVHYGFDYTGTPDTYRIETTLPEATFTASNPRPPAPTLSGNLTVASANVLNFFTTLTGGTNTCTPDGADADARGADNCAEYVRQRDKVVSNLAGLNADVIGLMEVQNNSFSAITSSTGNTLQTLVDALNARVGAGTYTAIANPNTGTDAITVAMIYKAASVTPIGNAFNDTDPVNNRLPLAQVFQAPGGSKFAVVVNHLKSKGSPADSDPRNVDNNDGQGASAYRREQQVTRLLDLIQNQIVVGKGVQNVVAVGDFNAYAQEPSLKNLQNGLDGVAGTADDLSPVFPNTSYSYQFDAQFGSLDHAFVTQSMKALLSGGDGTGFQKWHDNSDEPTVLDYNTEFKSAAQITDFYDNTAYRSSDHDPLKVGFNMPALTTLGVTASGSATPATGQPYTLTLSTTGNPDSASIDWGDGTAPSSVAVASNAASAPHTYTTDGPRTITVTVTRSADSSTASTTKNVTATTPSITKTAQSADPSVQVGQSASVTASFNIVNAAPVTYSAAVSPNTGGVTVNAIPGTATDGTPTITATLNGVTAGTYTVTLTANGQNGASANAVYTVTVTPAPTSVTHLVISQVYGGGGNSGATYKNDFVELFNPTAAPISTSGYTLQYASATGAFNTGLGMMTLPAATIPAYSYYLIQLAAGTGGTVSLTPDATGTLALSGTAGKVALASNNAVVTTPTAANVVDFVGFGGTASQFEGSAPTAAPSNTTAVLRAGNGCTDTNSNVNDFAAGAVNPRNSAAPANPCP</sequence>
<reference evidence="5" key="2">
    <citation type="submission" date="2020-09" db="EMBL/GenBank/DDBJ databases">
        <authorList>
            <person name="Sun Q."/>
            <person name="Ohkuma M."/>
        </authorList>
    </citation>
    <scope>NUCLEOTIDE SEQUENCE</scope>
    <source>
        <strain evidence="5">JCM 31311</strain>
    </source>
</reference>
<gene>
    <name evidence="5" type="ORF">GCM10008957_01520</name>
</gene>
<evidence type="ECO:0000313" key="5">
    <source>
        <dbReference type="EMBL" id="GGQ93228.1"/>
    </source>
</evidence>
<dbReference type="AlphaFoldDB" id="A0A918BVQ6"/>
<dbReference type="CDD" id="cd10283">
    <property type="entry name" value="MnuA_DNase1-like"/>
    <property type="match status" value="1"/>
</dbReference>
<dbReference type="InterPro" id="IPR036691">
    <property type="entry name" value="Endo/exonu/phosph_ase_sf"/>
</dbReference>
<name>A0A918BVQ6_9DEIO</name>
<evidence type="ECO:0000259" key="3">
    <source>
        <dbReference type="PROSITE" id="PS50093"/>
    </source>
</evidence>
<dbReference type="CDD" id="cd04486">
    <property type="entry name" value="YhcR_OBF_like"/>
    <property type="match status" value="1"/>
</dbReference>
<dbReference type="NCBIfam" id="NF033681">
    <property type="entry name" value="ExeM_NucH_DNase"/>
    <property type="match status" value="1"/>
</dbReference>
<dbReference type="InterPro" id="IPR000601">
    <property type="entry name" value="PKD_dom"/>
</dbReference>
<dbReference type="EMBL" id="BMQL01000001">
    <property type="protein sequence ID" value="GGQ93228.1"/>
    <property type="molecule type" value="Genomic_DNA"/>
</dbReference>
<evidence type="ECO:0000256" key="2">
    <source>
        <dbReference type="SAM" id="SignalP"/>
    </source>
</evidence>
<feature type="domain" description="LTD" evidence="4">
    <location>
        <begin position="1046"/>
        <end position="1183"/>
    </location>
</feature>
<dbReference type="InterPro" id="IPR005135">
    <property type="entry name" value="Endo/exonuclease/phosphatase"/>
</dbReference>
<dbReference type="RefSeq" id="WP_189087571.1">
    <property type="nucleotide sequence ID" value="NZ_BMQL01000001.1"/>
</dbReference>
<dbReference type="InterPro" id="IPR035986">
    <property type="entry name" value="PKD_dom_sf"/>
</dbReference>
<feature type="region of interest" description="Disordered" evidence="1">
    <location>
        <begin position="691"/>
        <end position="710"/>
    </location>
</feature>
<dbReference type="Pfam" id="PF00932">
    <property type="entry name" value="LTD"/>
    <property type="match status" value="1"/>
</dbReference>
<dbReference type="PROSITE" id="PS51841">
    <property type="entry name" value="LTD"/>
    <property type="match status" value="1"/>
</dbReference>